<dbReference type="Gene3D" id="1.10.10.10">
    <property type="entry name" value="Winged helix-like DNA-binding domain superfamily/Winged helix DNA-binding domain"/>
    <property type="match status" value="1"/>
</dbReference>
<dbReference type="GO" id="GO:0003700">
    <property type="term" value="F:DNA-binding transcription factor activity"/>
    <property type="evidence" value="ECO:0007669"/>
    <property type="project" value="InterPro"/>
</dbReference>
<sequence>MTQTKFSRAHSEGYQVNHMARLFIRAIQDRIKPLGLSTGTFPVMLALWEKEGQTQRELVRELGVEQATMANTLSRMERDGLVIRRAHEADARVQTVWLTERARGLRDPAIEEATEVNDLATQGMSDQERADFTALMAKVVANLSET</sequence>
<dbReference type="PROSITE" id="PS50995">
    <property type="entry name" value="HTH_MARR_2"/>
    <property type="match status" value="1"/>
</dbReference>
<dbReference type="PANTHER" id="PTHR42756:SF1">
    <property type="entry name" value="TRANSCRIPTIONAL REPRESSOR OF EMRAB OPERON"/>
    <property type="match status" value="1"/>
</dbReference>
<reference evidence="5 6" key="1">
    <citation type="submission" date="2012-09" db="EMBL/GenBank/DDBJ databases">
        <title>Celeribacter baekdonensis B30 Genome Sequencing.</title>
        <authorList>
            <person name="Wang W."/>
        </authorList>
    </citation>
    <scope>NUCLEOTIDE SEQUENCE [LARGE SCALE GENOMIC DNA]</scope>
    <source>
        <strain evidence="5 6">B30</strain>
    </source>
</reference>
<dbReference type="SMART" id="SM00347">
    <property type="entry name" value="HTH_MARR"/>
    <property type="match status" value="1"/>
</dbReference>
<evidence type="ECO:0000313" key="5">
    <source>
        <dbReference type="EMBL" id="EKE72863.1"/>
    </source>
</evidence>
<keyword evidence="2" id="KW-0238">DNA-binding</keyword>
<comment type="caution">
    <text evidence="5">The sequence shown here is derived from an EMBL/GenBank/DDBJ whole genome shotgun (WGS) entry which is preliminary data.</text>
</comment>
<dbReference type="Pfam" id="PF01047">
    <property type="entry name" value="MarR"/>
    <property type="match status" value="1"/>
</dbReference>
<feature type="domain" description="HTH marR-type" evidence="4">
    <location>
        <begin position="1"/>
        <end position="141"/>
    </location>
</feature>
<dbReference type="SUPFAM" id="SSF46785">
    <property type="entry name" value="Winged helix' DNA-binding domain"/>
    <property type="match status" value="1"/>
</dbReference>
<dbReference type="OrthoDB" id="511972at2"/>
<protein>
    <submittedName>
        <fullName evidence="5">MarR family transcriptional regulator</fullName>
    </submittedName>
</protein>
<organism evidence="5 6">
    <name type="scientific">Celeribacter baekdonensis B30</name>
    <dbReference type="NCBI Taxonomy" id="1208323"/>
    <lineage>
        <taxon>Bacteria</taxon>
        <taxon>Pseudomonadati</taxon>
        <taxon>Pseudomonadota</taxon>
        <taxon>Alphaproteobacteria</taxon>
        <taxon>Rhodobacterales</taxon>
        <taxon>Roseobacteraceae</taxon>
        <taxon>Celeribacter</taxon>
    </lineage>
</organism>
<dbReference type="InterPro" id="IPR036390">
    <property type="entry name" value="WH_DNA-bd_sf"/>
</dbReference>
<evidence type="ECO:0000256" key="1">
    <source>
        <dbReference type="ARBA" id="ARBA00023015"/>
    </source>
</evidence>
<dbReference type="InterPro" id="IPR000835">
    <property type="entry name" value="HTH_MarR-typ"/>
</dbReference>
<name>K2JCR8_9RHOB</name>
<dbReference type="Proteomes" id="UP000006762">
    <property type="component" value="Unassembled WGS sequence"/>
</dbReference>
<dbReference type="eggNOG" id="COG1846">
    <property type="taxonomic scope" value="Bacteria"/>
</dbReference>
<dbReference type="PRINTS" id="PR00598">
    <property type="entry name" value="HTHMARR"/>
</dbReference>
<keyword evidence="6" id="KW-1185">Reference proteome</keyword>
<dbReference type="STRING" id="1208323.B30_07766"/>
<proteinExistence type="predicted"/>
<dbReference type="RefSeq" id="WP_009571497.1">
    <property type="nucleotide sequence ID" value="NZ_AMRK01000003.1"/>
</dbReference>
<gene>
    <name evidence="5" type="ORF">B30_07766</name>
</gene>
<evidence type="ECO:0000313" key="6">
    <source>
        <dbReference type="Proteomes" id="UP000006762"/>
    </source>
</evidence>
<dbReference type="AlphaFoldDB" id="K2JCR8"/>
<evidence type="ECO:0000256" key="2">
    <source>
        <dbReference type="ARBA" id="ARBA00023125"/>
    </source>
</evidence>
<accession>K2JCR8</accession>
<dbReference type="GO" id="GO:0003677">
    <property type="term" value="F:DNA binding"/>
    <property type="evidence" value="ECO:0007669"/>
    <property type="project" value="UniProtKB-KW"/>
</dbReference>
<dbReference type="PATRIC" id="fig|1208323.3.peg.1606"/>
<dbReference type="EMBL" id="AMRK01000003">
    <property type="protein sequence ID" value="EKE72863.1"/>
    <property type="molecule type" value="Genomic_DNA"/>
</dbReference>
<keyword evidence="3" id="KW-0804">Transcription</keyword>
<keyword evidence="1" id="KW-0805">Transcription regulation</keyword>
<evidence type="ECO:0000259" key="4">
    <source>
        <dbReference type="PROSITE" id="PS50995"/>
    </source>
</evidence>
<dbReference type="InterPro" id="IPR036388">
    <property type="entry name" value="WH-like_DNA-bd_sf"/>
</dbReference>
<evidence type="ECO:0000256" key="3">
    <source>
        <dbReference type="ARBA" id="ARBA00023163"/>
    </source>
</evidence>
<dbReference type="PANTHER" id="PTHR42756">
    <property type="entry name" value="TRANSCRIPTIONAL REGULATOR, MARR"/>
    <property type="match status" value="1"/>
</dbReference>